<comment type="similarity">
    <text evidence="2">Belongs to the SusD family.</text>
</comment>
<evidence type="ECO:0000256" key="3">
    <source>
        <dbReference type="ARBA" id="ARBA00022729"/>
    </source>
</evidence>
<dbReference type="Pfam" id="PF14322">
    <property type="entry name" value="SusD-like_3"/>
    <property type="match status" value="1"/>
</dbReference>
<reference evidence="10" key="1">
    <citation type="journal article" date="2019" name="Int. J. Syst. Evol. Microbiol.">
        <title>The Global Catalogue of Microorganisms (GCM) 10K type strain sequencing project: providing services to taxonomists for standard genome sequencing and annotation.</title>
        <authorList>
            <consortium name="The Broad Institute Genomics Platform"/>
            <consortium name="The Broad Institute Genome Sequencing Center for Infectious Disease"/>
            <person name="Wu L."/>
            <person name="Ma J."/>
        </authorList>
    </citation>
    <scope>NUCLEOTIDE SEQUENCE [LARGE SCALE GENOMIC DNA]</scope>
    <source>
        <strain evidence="10">KCTC 52298</strain>
    </source>
</reference>
<comment type="caution">
    <text evidence="9">The sequence shown here is derived from an EMBL/GenBank/DDBJ whole genome shotgun (WGS) entry which is preliminary data.</text>
</comment>
<organism evidence="9 10">
    <name type="scientific">Sphingobacterium tabacisoli</name>
    <dbReference type="NCBI Taxonomy" id="2044855"/>
    <lineage>
        <taxon>Bacteria</taxon>
        <taxon>Pseudomonadati</taxon>
        <taxon>Bacteroidota</taxon>
        <taxon>Sphingobacteriia</taxon>
        <taxon>Sphingobacteriales</taxon>
        <taxon>Sphingobacteriaceae</taxon>
        <taxon>Sphingobacterium</taxon>
    </lineage>
</organism>
<keyword evidence="3 6" id="KW-0732">Signal</keyword>
<evidence type="ECO:0000256" key="5">
    <source>
        <dbReference type="ARBA" id="ARBA00023237"/>
    </source>
</evidence>
<dbReference type="RefSeq" id="WP_210352661.1">
    <property type="nucleotide sequence ID" value="NZ_JAEQMU010000001.1"/>
</dbReference>
<keyword evidence="4" id="KW-0472">Membrane</keyword>
<gene>
    <name evidence="9" type="ORF">ACFSQW_17890</name>
</gene>
<dbReference type="SUPFAM" id="SSF48452">
    <property type="entry name" value="TPR-like"/>
    <property type="match status" value="1"/>
</dbReference>
<accession>A0ABW5L4Y5</accession>
<dbReference type="InterPro" id="IPR012944">
    <property type="entry name" value="SusD_RagB_dom"/>
</dbReference>
<evidence type="ECO:0000256" key="4">
    <source>
        <dbReference type="ARBA" id="ARBA00023136"/>
    </source>
</evidence>
<name>A0ABW5L4Y5_9SPHI</name>
<keyword evidence="10" id="KW-1185">Reference proteome</keyword>
<evidence type="ECO:0000256" key="1">
    <source>
        <dbReference type="ARBA" id="ARBA00004442"/>
    </source>
</evidence>
<sequence length="484" mass="54149">MYNLRKHLVPFVSLILIGLTTASCSKDFLEIDPKGYLIAQKTADYDLMLNDPTLSVISSVSHIVMSDEVAASSSYFPSVSLPHQNAFRWKDDIYQSSDKTVELTYLVKQIYIYNKVINEVMASQGGSEKQKQALRAEALAGRAWCNFILANYYGKPYQASTAGTDLAAYLATEANVTNTSFERATVQATYESIIEDLKTAIPLLPNVAVATSRMSQPAAEALLAKVYVSMGTFDQALVLLESALTKLTQTGRADLYDLNVEFAPGGIYFPINPYFGPLRTTPRQHREIVLLRYSPTYYSYFVSALVMAPQTAALYGQTDTRLHFSSVNPFGEFDKVYPLGMRRGQGKTYSEMGISLADIYLLQAECLSRLGNTTAAVQVLTAFRSKRMPMADAPVPAHIASDQVALTEFIFQERIREFALHGERWFDMRRLSVDPIYKHTVGQTHTLYNDSGAVVEVYTLKPERLTFRFPQYIMAANPEMQQNP</sequence>
<evidence type="ECO:0000259" key="7">
    <source>
        <dbReference type="Pfam" id="PF07980"/>
    </source>
</evidence>
<keyword evidence="5" id="KW-0998">Cell outer membrane</keyword>
<evidence type="ECO:0000256" key="2">
    <source>
        <dbReference type="ARBA" id="ARBA00006275"/>
    </source>
</evidence>
<dbReference type="InterPro" id="IPR011990">
    <property type="entry name" value="TPR-like_helical_dom_sf"/>
</dbReference>
<protein>
    <submittedName>
        <fullName evidence="9">RagB/SusD family nutrient uptake outer membrane protein</fullName>
    </submittedName>
</protein>
<dbReference type="EMBL" id="JBHULD010000018">
    <property type="protein sequence ID" value="MFD2556271.1"/>
    <property type="molecule type" value="Genomic_DNA"/>
</dbReference>
<dbReference type="PROSITE" id="PS51257">
    <property type="entry name" value="PROKAR_LIPOPROTEIN"/>
    <property type="match status" value="1"/>
</dbReference>
<dbReference type="Proteomes" id="UP001597440">
    <property type="component" value="Unassembled WGS sequence"/>
</dbReference>
<evidence type="ECO:0000259" key="8">
    <source>
        <dbReference type="Pfam" id="PF14322"/>
    </source>
</evidence>
<dbReference type="InterPro" id="IPR033985">
    <property type="entry name" value="SusD-like_N"/>
</dbReference>
<evidence type="ECO:0000256" key="6">
    <source>
        <dbReference type="SAM" id="SignalP"/>
    </source>
</evidence>
<feature type="signal peptide" evidence="6">
    <location>
        <begin position="1"/>
        <end position="22"/>
    </location>
</feature>
<evidence type="ECO:0000313" key="9">
    <source>
        <dbReference type="EMBL" id="MFD2556271.1"/>
    </source>
</evidence>
<dbReference type="Pfam" id="PF07980">
    <property type="entry name" value="SusD_RagB"/>
    <property type="match status" value="1"/>
</dbReference>
<dbReference type="Gene3D" id="1.25.40.390">
    <property type="match status" value="2"/>
</dbReference>
<feature type="domain" description="RagB/SusD" evidence="7">
    <location>
        <begin position="342"/>
        <end position="484"/>
    </location>
</feature>
<feature type="domain" description="SusD-like N-terminal" evidence="8">
    <location>
        <begin position="27"/>
        <end position="227"/>
    </location>
</feature>
<evidence type="ECO:0000313" key="10">
    <source>
        <dbReference type="Proteomes" id="UP001597440"/>
    </source>
</evidence>
<feature type="chain" id="PRO_5045930449" evidence="6">
    <location>
        <begin position="23"/>
        <end position="484"/>
    </location>
</feature>
<proteinExistence type="inferred from homology"/>
<comment type="subcellular location">
    <subcellularLocation>
        <location evidence="1">Cell outer membrane</location>
    </subcellularLocation>
</comment>